<dbReference type="EMBL" id="JAZHXJ010001945">
    <property type="protein sequence ID" value="KAL1842482.1"/>
    <property type="molecule type" value="Genomic_DNA"/>
</dbReference>
<feature type="region of interest" description="Disordered" evidence="1">
    <location>
        <begin position="1"/>
        <end position="154"/>
    </location>
</feature>
<keyword evidence="3" id="KW-1185">Reference proteome</keyword>
<protein>
    <submittedName>
        <fullName evidence="2">Uncharacterized protein</fullName>
    </submittedName>
</protein>
<feature type="compositionally biased region" description="Basic and acidic residues" evidence="1">
    <location>
        <begin position="11"/>
        <end position="23"/>
    </location>
</feature>
<feature type="compositionally biased region" description="Low complexity" evidence="1">
    <location>
        <begin position="129"/>
        <end position="142"/>
    </location>
</feature>
<feature type="compositionally biased region" description="Basic and acidic residues" evidence="1">
    <location>
        <begin position="68"/>
        <end position="84"/>
    </location>
</feature>
<name>A0ABR3VLB1_9PEZI</name>
<feature type="compositionally biased region" description="Basic and acidic residues" evidence="1">
    <location>
        <begin position="101"/>
        <end position="113"/>
    </location>
</feature>
<comment type="caution">
    <text evidence="2">The sequence shown here is derived from an EMBL/GenBank/DDBJ whole genome shotgun (WGS) entry which is preliminary data.</text>
</comment>
<gene>
    <name evidence="2" type="ORF">VTK73DRAFT_3108</name>
</gene>
<organism evidence="2 3">
    <name type="scientific">Phialemonium thermophilum</name>
    <dbReference type="NCBI Taxonomy" id="223376"/>
    <lineage>
        <taxon>Eukaryota</taxon>
        <taxon>Fungi</taxon>
        <taxon>Dikarya</taxon>
        <taxon>Ascomycota</taxon>
        <taxon>Pezizomycotina</taxon>
        <taxon>Sordariomycetes</taxon>
        <taxon>Sordariomycetidae</taxon>
        <taxon>Cephalothecales</taxon>
        <taxon>Cephalothecaceae</taxon>
        <taxon>Phialemonium</taxon>
    </lineage>
</organism>
<proteinExistence type="predicted"/>
<reference evidence="2 3" key="1">
    <citation type="journal article" date="2024" name="Commun. Biol.">
        <title>Comparative genomic analysis of thermophilic fungi reveals convergent evolutionary adaptations and gene losses.</title>
        <authorList>
            <person name="Steindorff A.S."/>
            <person name="Aguilar-Pontes M.V."/>
            <person name="Robinson A.J."/>
            <person name="Andreopoulos B."/>
            <person name="LaButti K."/>
            <person name="Kuo A."/>
            <person name="Mondo S."/>
            <person name="Riley R."/>
            <person name="Otillar R."/>
            <person name="Haridas S."/>
            <person name="Lipzen A."/>
            <person name="Grimwood J."/>
            <person name="Schmutz J."/>
            <person name="Clum A."/>
            <person name="Reid I.D."/>
            <person name="Moisan M.C."/>
            <person name="Butler G."/>
            <person name="Nguyen T.T.M."/>
            <person name="Dewar K."/>
            <person name="Conant G."/>
            <person name="Drula E."/>
            <person name="Henrissat B."/>
            <person name="Hansel C."/>
            <person name="Singer S."/>
            <person name="Hutchinson M.I."/>
            <person name="de Vries R.P."/>
            <person name="Natvig D.O."/>
            <person name="Powell A.J."/>
            <person name="Tsang A."/>
            <person name="Grigoriev I.V."/>
        </authorList>
    </citation>
    <scope>NUCLEOTIDE SEQUENCE [LARGE SCALE GENOMIC DNA]</scope>
    <source>
        <strain evidence="2 3">ATCC 24622</strain>
    </source>
</reference>
<evidence type="ECO:0000313" key="2">
    <source>
        <dbReference type="EMBL" id="KAL1842482.1"/>
    </source>
</evidence>
<sequence length="170" mass="18305">MPGVTGTPATEGRRWGGSEDSPRSARGGRGADCPGCFSSALDMVDEETDAREWTEGSSCRVGAGSCGRADERPVQRGDGREWKANRVGSRKTNQVGSRKKGLVEGKESGRPRDAPIPLTMRNLVDPMPANTTTTNKNNRNGGAARGRRKSRWKSREEVGCGKKACWSVRA</sequence>
<dbReference type="Proteomes" id="UP001586593">
    <property type="component" value="Unassembled WGS sequence"/>
</dbReference>
<accession>A0ABR3VLB1</accession>
<evidence type="ECO:0000313" key="3">
    <source>
        <dbReference type="Proteomes" id="UP001586593"/>
    </source>
</evidence>
<evidence type="ECO:0000256" key="1">
    <source>
        <dbReference type="SAM" id="MobiDB-lite"/>
    </source>
</evidence>